<keyword evidence="1" id="KW-1133">Transmembrane helix</keyword>
<gene>
    <name evidence="2" type="ORF">MNBD_GAMMA13-290</name>
</gene>
<evidence type="ECO:0000313" key="2">
    <source>
        <dbReference type="EMBL" id="VAW82589.1"/>
    </source>
</evidence>
<reference evidence="2" key="1">
    <citation type="submission" date="2018-06" db="EMBL/GenBank/DDBJ databases">
        <authorList>
            <person name="Zhirakovskaya E."/>
        </authorList>
    </citation>
    <scope>NUCLEOTIDE SEQUENCE</scope>
</reference>
<sequence>MKRYFDDLDTLHKFTLSLDSRPDLIPCRHCSKQDQWVSHGFVYKKQYQGERRTVGKHIFCSNRHGRSGCGRTLRLYLSTELAFLHYTTVHLTAFLFAFLGGRTTQHAYRAATQTTESRNAWRWLHKLQRKLVDYRVLLKAPCPQPAYRLKS</sequence>
<evidence type="ECO:0000256" key="1">
    <source>
        <dbReference type="SAM" id="Phobius"/>
    </source>
</evidence>
<accession>A0A3B0Z8K1</accession>
<keyword evidence="1" id="KW-0472">Membrane</keyword>
<dbReference type="EMBL" id="UOFK01000325">
    <property type="protein sequence ID" value="VAW82589.1"/>
    <property type="molecule type" value="Genomic_DNA"/>
</dbReference>
<dbReference type="AlphaFoldDB" id="A0A3B0Z8K1"/>
<keyword evidence="1" id="KW-0812">Transmembrane</keyword>
<organism evidence="2">
    <name type="scientific">hydrothermal vent metagenome</name>
    <dbReference type="NCBI Taxonomy" id="652676"/>
    <lineage>
        <taxon>unclassified sequences</taxon>
        <taxon>metagenomes</taxon>
        <taxon>ecological metagenomes</taxon>
    </lineage>
</organism>
<name>A0A3B0Z8K1_9ZZZZ</name>
<protein>
    <submittedName>
        <fullName evidence="2">Uncharacterized protein</fullName>
    </submittedName>
</protein>
<proteinExistence type="predicted"/>
<feature type="transmembrane region" description="Helical" evidence="1">
    <location>
        <begin position="81"/>
        <end position="99"/>
    </location>
</feature>